<protein>
    <submittedName>
        <fullName evidence="1">Uncharacterized protein</fullName>
    </submittedName>
</protein>
<dbReference type="RefSeq" id="WP_371840671.1">
    <property type="nucleotide sequence ID" value="NZ_JBGMEK010000061.1"/>
</dbReference>
<feature type="non-terminal residue" evidence="1">
    <location>
        <position position="1"/>
    </location>
</feature>
<accession>A0ABV4P3M7</accession>
<gene>
    <name evidence="1" type="ORF">ACCI49_18675</name>
</gene>
<name>A0ABV4P3M7_9GAMM</name>
<organism evidence="1 2">
    <name type="scientific">Microbulbifer epialgicus</name>
    <dbReference type="NCBI Taxonomy" id="393907"/>
    <lineage>
        <taxon>Bacteria</taxon>
        <taxon>Pseudomonadati</taxon>
        <taxon>Pseudomonadota</taxon>
        <taxon>Gammaproteobacteria</taxon>
        <taxon>Cellvibrionales</taxon>
        <taxon>Microbulbiferaceae</taxon>
        <taxon>Microbulbifer</taxon>
    </lineage>
</organism>
<reference evidence="1 2" key="1">
    <citation type="submission" date="2024-08" db="EMBL/GenBank/DDBJ databases">
        <authorList>
            <person name="Ishaq N."/>
        </authorList>
    </citation>
    <scope>NUCLEOTIDE SEQUENCE [LARGE SCALE GENOMIC DNA]</scope>
    <source>
        <strain evidence="1 2">DSM 18651</strain>
    </source>
</reference>
<dbReference type="Proteomes" id="UP001569428">
    <property type="component" value="Unassembled WGS sequence"/>
</dbReference>
<proteinExistence type="predicted"/>
<comment type="caution">
    <text evidence="1">The sequence shown here is derived from an EMBL/GenBank/DDBJ whole genome shotgun (WGS) entry which is preliminary data.</text>
</comment>
<keyword evidence="2" id="KW-1185">Reference proteome</keyword>
<dbReference type="EMBL" id="JBGMEK010000061">
    <property type="protein sequence ID" value="MFA0812937.1"/>
    <property type="molecule type" value="Genomic_DNA"/>
</dbReference>
<evidence type="ECO:0000313" key="2">
    <source>
        <dbReference type="Proteomes" id="UP001569428"/>
    </source>
</evidence>
<sequence length="209" mass="24152">LRLYVKLVFVRFLTHETLNSSIKSKLLEKTKVVERKHPLSLTVTLRNGKTKIYLDSTKKVPSVERQTFTAIEQVADSYLLIYRQLWESSNYVLLSLKNGFEYPLAGYPLVSPNRQYMLTAAQDLDTGFNENLLELYRLTASDLTLIYRTKPEVWGPATINWETNSQVTFTKKQFNPDYGVTENNPLFLESKAQLKIEPDNRVILNDTIP</sequence>
<evidence type="ECO:0000313" key="1">
    <source>
        <dbReference type="EMBL" id="MFA0812937.1"/>
    </source>
</evidence>